<comment type="cofactor">
    <cofactor evidence="10 11">
        <name>Mn(2+)</name>
        <dbReference type="ChEBI" id="CHEBI:29035"/>
    </cofactor>
    <text evidence="10 11">Binds 2 manganese ions per subunit.</text>
</comment>
<dbReference type="SUPFAM" id="SSF103365">
    <property type="entry name" value="Hypothetical protein PH1602"/>
    <property type="match status" value="1"/>
</dbReference>
<feature type="binding site" evidence="9">
    <location>
        <position position="391"/>
    </location>
    <ligand>
        <name>GMP</name>
        <dbReference type="ChEBI" id="CHEBI:58115"/>
    </ligand>
</feature>
<feature type="active site" description="GMP-histidine intermediate" evidence="8">
    <location>
        <position position="408"/>
    </location>
</feature>
<feature type="binding site" evidence="9">
    <location>
        <begin position="347"/>
        <end position="348"/>
    </location>
    <ligand>
        <name>GMP</name>
        <dbReference type="ChEBI" id="CHEBI:58115"/>
    </ligand>
</feature>
<gene>
    <name evidence="11" type="primary">rtcB</name>
    <name evidence="12" type="ORF">KL771_16620</name>
</gene>
<organism evidence="12 13">
    <name type="scientific">Prosthecodimorpha staleyi</name>
    <dbReference type="NCBI Taxonomy" id="2840188"/>
    <lineage>
        <taxon>Bacteria</taxon>
        <taxon>Pseudomonadati</taxon>
        <taxon>Pseudomonadota</taxon>
        <taxon>Alphaproteobacteria</taxon>
        <taxon>Hyphomicrobiales</taxon>
        <taxon>Ancalomicrobiaceae</taxon>
        <taxon>Prosthecodimorpha</taxon>
    </lineage>
</organism>
<evidence type="ECO:0000256" key="5">
    <source>
        <dbReference type="ARBA" id="ARBA00023134"/>
    </source>
</evidence>
<keyword evidence="3 9" id="KW-0547">Nucleotide-binding</keyword>
<evidence type="ECO:0000256" key="11">
    <source>
        <dbReference type="RuleBase" id="RU371113"/>
    </source>
</evidence>
<feature type="binding site" evidence="9">
    <location>
        <begin position="408"/>
        <end position="411"/>
    </location>
    <ligand>
        <name>GMP</name>
        <dbReference type="ChEBI" id="CHEBI:58115"/>
    </ligand>
</feature>
<dbReference type="GO" id="GO:0003972">
    <property type="term" value="F:RNA ligase (ATP) activity"/>
    <property type="evidence" value="ECO:0007669"/>
    <property type="project" value="TreeGrafter"/>
</dbReference>
<comment type="caution">
    <text evidence="12">The sequence shown here is derived from an EMBL/GenBank/DDBJ whole genome shotgun (WGS) entry which is preliminary data.</text>
</comment>
<dbReference type="EC" id="6.5.1.-" evidence="11"/>
<evidence type="ECO:0000256" key="10">
    <source>
        <dbReference type="PIRSR" id="PIRSR601233-3"/>
    </source>
</evidence>
<evidence type="ECO:0000256" key="9">
    <source>
        <dbReference type="PIRSR" id="PIRSR601233-2"/>
    </source>
</evidence>
<proteinExistence type="inferred from homology"/>
<dbReference type="InterPro" id="IPR001233">
    <property type="entry name" value="RtcB"/>
</dbReference>
<dbReference type="InterPro" id="IPR036025">
    <property type="entry name" value="RtcB-like_sf"/>
</dbReference>
<dbReference type="EMBL" id="JAHHZF010000008">
    <property type="protein sequence ID" value="MBT9291092.1"/>
    <property type="molecule type" value="Genomic_DNA"/>
</dbReference>
<keyword evidence="13" id="KW-1185">Reference proteome</keyword>
<dbReference type="GO" id="GO:0042245">
    <property type="term" value="P:RNA repair"/>
    <property type="evidence" value="ECO:0007669"/>
    <property type="project" value="UniProtKB-KW"/>
</dbReference>
<sequence>MPVIERLDAVRSLVDCGHGVVATLFADARVDIDRASLDDIAGFAETAATAARLVEAGILAPGSGLGRIVLTPDFHRGAAMPVGTVAETQGFVIPRAAGSDIGCGMSLAVLDIEADEIAALGRPLETALRHAFFEGGRDIRLDAATREAVLVDGLAGLAATARDTGLFDRLGPTGLARAAARCHGGGRIGGARVGTVLSEWLRPGGRDGVTRDGFLGTVGGGNHFVEIQRVETIADPRAAWDWGVRRGRAAVMVHSGSLGLGKAVALAHLDRALALWPAGEKRPANGVLPLALTAEGGGPGGDYLADMAAAANFAIVNRLAMSLMVAETLSRLVGRAIGWHLVHDLPHNLVWGQGNRALHRKGACPALHDAADPVFPDGHPVIVPGSMGTASWLLRGLGAAESLESAPHGAGRVLSRNAGRAGPEDPRPIRVVGKIDLERSRRDVAAEAVRALAEEAPRVYKDIGPVVDTVVDAGIAARVARLAPLLTVKG</sequence>
<dbReference type="GO" id="GO:0046872">
    <property type="term" value="F:metal ion binding"/>
    <property type="evidence" value="ECO:0007669"/>
    <property type="project" value="UniProtKB-UniRule"/>
</dbReference>
<keyword evidence="5 9" id="KW-0342">GTP-binding</keyword>
<evidence type="ECO:0000256" key="8">
    <source>
        <dbReference type="PIRSR" id="PIRSR601233-1"/>
    </source>
</evidence>
<evidence type="ECO:0000256" key="7">
    <source>
        <dbReference type="ARBA" id="ARBA00047746"/>
    </source>
</evidence>
<accession>A0A947GDR5</accession>
<feature type="binding site" evidence="9">
    <location>
        <begin position="384"/>
        <end position="387"/>
    </location>
    <ligand>
        <name>GMP</name>
        <dbReference type="ChEBI" id="CHEBI:58115"/>
    </ligand>
</feature>
<dbReference type="AlphaFoldDB" id="A0A947GDR5"/>
<feature type="binding site" evidence="10">
    <location>
        <position position="254"/>
    </location>
    <ligand>
        <name>Mn(2+)</name>
        <dbReference type="ChEBI" id="CHEBI:29035"/>
        <label>2</label>
    </ligand>
</feature>
<keyword evidence="4" id="KW-0692">RNA repair</keyword>
<dbReference type="RefSeq" id="WP_261969667.1">
    <property type="nucleotide sequence ID" value="NZ_JAHHZF010000008.1"/>
</dbReference>
<dbReference type="GO" id="GO:0170057">
    <property type="term" value="F:RNA ligase (GTP) activity"/>
    <property type="evidence" value="ECO:0007669"/>
    <property type="project" value="UniProtKB-EC"/>
</dbReference>
<dbReference type="Pfam" id="PF01139">
    <property type="entry name" value="RtcB"/>
    <property type="match status" value="1"/>
</dbReference>
<feature type="binding site" evidence="10">
    <location>
        <position position="100"/>
    </location>
    <ligand>
        <name>Mn(2+)</name>
        <dbReference type="ChEBI" id="CHEBI:29035"/>
        <label>1</label>
    </ligand>
</feature>
<evidence type="ECO:0000256" key="4">
    <source>
        <dbReference type="ARBA" id="ARBA00022800"/>
    </source>
</evidence>
<dbReference type="PANTHER" id="PTHR11118">
    <property type="entry name" value="RNA-SPLICING LIGASE RTCB HOMOLOG"/>
    <property type="match status" value="1"/>
</dbReference>
<dbReference type="GO" id="GO:0006396">
    <property type="term" value="P:RNA processing"/>
    <property type="evidence" value="ECO:0007669"/>
    <property type="project" value="InterPro"/>
</dbReference>
<evidence type="ECO:0000313" key="12">
    <source>
        <dbReference type="EMBL" id="MBT9291092.1"/>
    </source>
</evidence>
<dbReference type="PANTHER" id="PTHR11118:SF1">
    <property type="entry name" value="RNA-SPLICING LIGASE RTCB HOMOLOG"/>
    <property type="match status" value="1"/>
</dbReference>
<protein>
    <recommendedName>
        <fullName evidence="11">tRNA-splicing ligase RtcB</fullName>
        <ecNumber evidence="11">6.5.1.-</ecNumber>
    </recommendedName>
</protein>
<evidence type="ECO:0000256" key="2">
    <source>
        <dbReference type="ARBA" id="ARBA00022723"/>
    </source>
</evidence>
<feature type="binding site" evidence="9">
    <location>
        <begin position="222"/>
        <end position="226"/>
    </location>
    <ligand>
        <name>GMP</name>
        <dbReference type="ChEBI" id="CHEBI:58115"/>
    </ligand>
</feature>
<evidence type="ECO:0000256" key="1">
    <source>
        <dbReference type="ARBA" id="ARBA00022598"/>
    </source>
</evidence>
<comment type="subunit">
    <text evidence="11">Monomer.</text>
</comment>
<keyword evidence="6 10" id="KW-0464">Manganese</keyword>
<evidence type="ECO:0000256" key="6">
    <source>
        <dbReference type="ARBA" id="ARBA00023211"/>
    </source>
</evidence>
<keyword evidence="2 10" id="KW-0479">Metal-binding</keyword>
<feature type="binding site" evidence="9">
    <location>
        <position position="489"/>
    </location>
    <ligand>
        <name>GMP</name>
        <dbReference type="ChEBI" id="CHEBI:58115"/>
    </ligand>
</feature>
<reference evidence="12 13" key="1">
    <citation type="submission" date="2021-06" db="EMBL/GenBank/DDBJ databases">
        <authorList>
            <person name="Grouzdev D.S."/>
            <person name="Koziaeva V."/>
        </authorList>
    </citation>
    <scope>NUCLEOTIDE SEQUENCE [LARGE SCALE GENOMIC DNA]</scope>
    <source>
        <strain evidence="12 13">22</strain>
    </source>
</reference>
<feature type="binding site" evidence="10">
    <location>
        <position position="223"/>
    </location>
    <ligand>
        <name>Mn(2+)</name>
        <dbReference type="ChEBI" id="CHEBI:29035"/>
        <label>1</label>
    </ligand>
</feature>
<comment type="catalytic activity">
    <reaction evidence="7">
        <text>a 3'-end 3'-phospho-ribonucleotide-RNA + a 5'-end dephospho-ribonucleoside-RNA + GTP = a ribonucleotidyl-ribonucleotide-RNA + GMP + diphosphate</text>
        <dbReference type="Rhea" id="RHEA:68076"/>
        <dbReference type="Rhea" id="RHEA-COMP:10463"/>
        <dbReference type="Rhea" id="RHEA-COMP:13936"/>
        <dbReference type="Rhea" id="RHEA-COMP:17355"/>
        <dbReference type="ChEBI" id="CHEBI:33019"/>
        <dbReference type="ChEBI" id="CHEBI:37565"/>
        <dbReference type="ChEBI" id="CHEBI:58115"/>
        <dbReference type="ChEBI" id="CHEBI:83062"/>
        <dbReference type="ChEBI" id="CHEBI:138284"/>
        <dbReference type="ChEBI" id="CHEBI:173118"/>
        <dbReference type="EC" id="6.5.1.8"/>
    </reaction>
</comment>
<evidence type="ECO:0000313" key="13">
    <source>
        <dbReference type="Proteomes" id="UP000766595"/>
    </source>
</evidence>
<evidence type="ECO:0000256" key="3">
    <source>
        <dbReference type="ARBA" id="ARBA00022741"/>
    </source>
</evidence>
<comment type="similarity">
    <text evidence="11">Belongs to the RtcB family.</text>
</comment>
<name>A0A947GDR5_9HYPH</name>
<dbReference type="Gene3D" id="3.90.1860.10">
    <property type="entry name" value="tRNA-splicing ligase RtcB"/>
    <property type="match status" value="1"/>
</dbReference>
<feature type="binding site" evidence="10">
    <location>
        <position position="347"/>
    </location>
    <ligand>
        <name>Mn(2+)</name>
        <dbReference type="ChEBI" id="CHEBI:29035"/>
        <label>2</label>
    </ligand>
</feature>
<dbReference type="GO" id="GO:0005525">
    <property type="term" value="F:GTP binding"/>
    <property type="evidence" value="ECO:0007669"/>
    <property type="project" value="UniProtKB-KW"/>
</dbReference>
<keyword evidence="1 11" id="KW-0436">Ligase</keyword>
<dbReference type="Proteomes" id="UP000766595">
    <property type="component" value="Unassembled WGS sequence"/>
</dbReference>